<dbReference type="InterPro" id="IPR013406">
    <property type="entry name" value="CHP02574_addiction_mod"/>
</dbReference>
<dbReference type="AlphaFoldDB" id="A0A932MRT0"/>
<evidence type="ECO:0000313" key="2">
    <source>
        <dbReference type="Proteomes" id="UP000782312"/>
    </source>
</evidence>
<name>A0A932MRT0_UNCTE</name>
<dbReference type="NCBIfam" id="TIGR02574">
    <property type="entry name" value="stabl_TIGR02574"/>
    <property type="match status" value="1"/>
</dbReference>
<dbReference type="EMBL" id="JACPUR010000040">
    <property type="protein sequence ID" value="MBI3129341.1"/>
    <property type="molecule type" value="Genomic_DNA"/>
</dbReference>
<evidence type="ECO:0000313" key="1">
    <source>
        <dbReference type="EMBL" id="MBI3129341.1"/>
    </source>
</evidence>
<comment type="caution">
    <text evidence="1">The sequence shown here is derived from an EMBL/GenBank/DDBJ whole genome shotgun (WGS) entry which is preliminary data.</text>
</comment>
<organism evidence="1 2">
    <name type="scientific">Tectimicrobiota bacterium</name>
    <dbReference type="NCBI Taxonomy" id="2528274"/>
    <lineage>
        <taxon>Bacteria</taxon>
        <taxon>Pseudomonadati</taxon>
        <taxon>Nitrospinota/Tectimicrobiota group</taxon>
        <taxon>Candidatus Tectimicrobiota</taxon>
    </lineage>
</organism>
<dbReference type="Proteomes" id="UP000782312">
    <property type="component" value="Unassembled WGS sequence"/>
</dbReference>
<dbReference type="Pfam" id="PF09720">
    <property type="entry name" value="Unstab_antitox"/>
    <property type="match status" value="1"/>
</dbReference>
<proteinExistence type="predicted"/>
<sequence>MAHSFPDIEKEAMGLPAGDRARLAVRLLDSLEEAAESPEEIEKLWLAEAERRFQELREGVAQGIPAQEVFAELRAKRERP</sequence>
<gene>
    <name evidence="1" type="ORF">HYZ11_17160</name>
</gene>
<protein>
    <submittedName>
        <fullName evidence="1">Addiction module protein</fullName>
    </submittedName>
</protein>
<accession>A0A932MRT0</accession>
<reference evidence="1" key="1">
    <citation type="submission" date="2020-07" db="EMBL/GenBank/DDBJ databases">
        <title>Huge and variable diversity of episymbiotic CPR bacteria and DPANN archaea in groundwater ecosystems.</title>
        <authorList>
            <person name="He C.Y."/>
            <person name="Keren R."/>
            <person name="Whittaker M."/>
            <person name="Farag I.F."/>
            <person name="Doudna J."/>
            <person name="Cate J.H.D."/>
            <person name="Banfield J.F."/>
        </authorList>
    </citation>
    <scope>NUCLEOTIDE SEQUENCE</scope>
    <source>
        <strain evidence="1">NC_groundwater_763_Ag_S-0.2um_68_21</strain>
    </source>
</reference>